<dbReference type="PIRSF" id="PIRSF001849">
    <property type="entry name" value="Guanylin"/>
    <property type="match status" value="1"/>
</dbReference>
<reference evidence="12 13" key="3">
    <citation type="submission" date="2018-12" db="EMBL/GenBank/DDBJ databases">
        <title>G10K-VGP greater horseshoe bat female genome, primary haplotype.</title>
        <authorList>
            <person name="Teeling E."/>
            <person name="Myers G."/>
            <person name="Vernes S."/>
            <person name="Pippel M."/>
            <person name="Winkler S."/>
            <person name="Fedrigo O."/>
            <person name="Rhie A."/>
            <person name="Koren S."/>
            <person name="Phillippy A."/>
            <person name="Lewin H."/>
            <person name="Damas J."/>
            <person name="Howe K."/>
            <person name="Mountcastle J."/>
            <person name="Jarvis E.D."/>
        </authorList>
    </citation>
    <scope>NUCLEOTIDE SEQUENCE [LARGE SCALE GENOMIC DNA]</scope>
</reference>
<reference evidence="11 14" key="4">
    <citation type="journal article" date="2020" name="Nature">
        <title>Six reference-quality genomes reveal evolution of bat adaptations.</title>
        <authorList>
            <person name="Jebb D."/>
            <person name="Huang Z."/>
            <person name="Pippel M."/>
            <person name="Hughes G.M."/>
            <person name="Lavrichenko K."/>
            <person name="Devanna P."/>
            <person name="Winkler S."/>
            <person name="Jermiin L.S."/>
            <person name="Skirmuntt E.C."/>
            <person name="Katzourakis A."/>
            <person name="Burkitt-Gray L."/>
            <person name="Ray D.A."/>
            <person name="Sullivan K.A.M."/>
            <person name="Roscito J.G."/>
            <person name="Kirilenko B.M."/>
            <person name="Davalos L.M."/>
            <person name="Corthals A.P."/>
            <person name="Power M.L."/>
            <person name="Jones G."/>
            <person name="Ransome R.D."/>
            <person name="Dechmann D.K.N."/>
            <person name="Locatelli A.G."/>
            <person name="Puechmaille S.J."/>
            <person name="Fedrigo O."/>
            <person name="Jarvis E.D."/>
            <person name="Hiller M."/>
            <person name="Vernes S.C."/>
            <person name="Myers E.W."/>
            <person name="Teeling E.C."/>
        </authorList>
    </citation>
    <scope>NUCLEOTIDE SEQUENCE [LARGE SCALE GENOMIC DNA]</scope>
    <source>
        <strain evidence="11">MRhiFer1</strain>
        <tissue evidence="11">Lung</tissue>
    </source>
</reference>
<feature type="disulfide bond" evidence="9">
    <location>
        <begin position="65"/>
        <end position="78"/>
    </location>
</feature>
<proteinExistence type="inferred from homology"/>
<dbReference type="PANTHER" id="PTHR11318">
    <property type="entry name" value="GUANYLIN FAMILY MEMBER"/>
    <property type="match status" value="1"/>
</dbReference>
<dbReference type="PANTHER" id="PTHR11318:SF3">
    <property type="entry name" value="GUANYLIN"/>
    <property type="match status" value="1"/>
</dbReference>
<feature type="signal peptide" evidence="10">
    <location>
        <begin position="1"/>
        <end position="21"/>
    </location>
</feature>
<comment type="similarity">
    <text evidence="2">Belongs to the guanylin family.</text>
</comment>
<dbReference type="Proteomes" id="UP000585614">
    <property type="component" value="Unassembled WGS sequence"/>
</dbReference>
<evidence type="ECO:0000313" key="11">
    <source>
        <dbReference type="EMBL" id="KAF6344639.1"/>
    </source>
</evidence>
<sequence>MNTFLLATLCLLGTWAALAEGVTVQDGKFSFSLESVKKLKDLQQFQEPRIWSHRKFGGPSVPTVCSDSKFPEELKPLCKEPNAQEILQRLQAIAEDPNTCELCSYAACAGC</sequence>
<reference evidence="12 13" key="2">
    <citation type="journal article" date="2018" name="Annu Rev Anim Biosci">
        <title>Bat Biology, Genomes, and the Bat1K Project: To Generate Chromosome-Level Genomes for All Living Bat Species.</title>
        <authorList>
            <person name="Teeling E.C."/>
            <person name="Vernes S.C."/>
            <person name="Davalos L.M."/>
            <person name="Ray D.A."/>
            <person name="Gilbert M.T.P."/>
            <person name="Myers E."/>
        </authorList>
    </citation>
    <scope>NUCLEOTIDE SEQUENCE</scope>
</reference>
<dbReference type="PRINTS" id="PR00774">
    <property type="entry name" value="GUANYLIN"/>
</dbReference>
<evidence type="ECO:0000256" key="6">
    <source>
        <dbReference type="ARBA" id="ARBA00037392"/>
    </source>
</evidence>
<feature type="disulfide bond" evidence="9">
    <location>
        <begin position="103"/>
        <end position="111"/>
    </location>
</feature>
<keyword evidence="4 10" id="KW-0732">Signal</keyword>
<keyword evidence="13" id="KW-1185">Reference proteome</keyword>
<dbReference type="InterPro" id="IPR000879">
    <property type="entry name" value="Guanylin"/>
</dbReference>
<dbReference type="GeneTree" id="ENSGT00940000154436"/>
<dbReference type="Gene3D" id="3.90.1450.10">
    <property type="entry name" value="Guanylin"/>
    <property type="match status" value="1"/>
</dbReference>
<dbReference type="Pfam" id="PF02058">
    <property type="entry name" value="Guanylin"/>
    <property type="match status" value="1"/>
</dbReference>
<evidence type="ECO:0000256" key="9">
    <source>
        <dbReference type="PIRSR" id="PIRSR001849-50"/>
    </source>
</evidence>
<evidence type="ECO:0000313" key="14">
    <source>
        <dbReference type="Proteomes" id="UP000585614"/>
    </source>
</evidence>
<dbReference type="OMA" id="CAEPMLP"/>
<dbReference type="FunFam" id="3.90.1450.10:FF:000002">
    <property type="entry name" value="Guanylate cyclase activator 2A"/>
    <property type="match status" value="1"/>
</dbReference>
<accession>A0A671E537</accession>
<evidence type="ECO:0000256" key="5">
    <source>
        <dbReference type="ARBA" id="ARBA00023157"/>
    </source>
</evidence>
<dbReference type="Ensembl" id="ENSRFET00010008952.1">
    <property type="protein sequence ID" value="ENSRFEP00010008140.1"/>
    <property type="gene ID" value="ENSRFEG00010005573.1"/>
</dbReference>
<evidence type="ECO:0000256" key="4">
    <source>
        <dbReference type="ARBA" id="ARBA00022729"/>
    </source>
</evidence>
<dbReference type="KEGG" id="rfq:117027513"/>
<reference evidence="12 13" key="1">
    <citation type="journal article" date="2015" name="Annu Rev Anim Biosci">
        <title>The Genome 10K Project: a way forward.</title>
        <authorList>
            <person name="Koepfli K.P."/>
            <person name="Paten B."/>
            <person name="O'Brien S.J."/>
            <person name="Koepfli K.P."/>
            <person name="Paten B."/>
            <person name="Antunes A."/>
            <person name="Belov K."/>
            <person name="Bustamante C."/>
            <person name="Castoe T.A."/>
            <person name="Clawson H."/>
            <person name="Crawford A.J."/>
            <person name="Diekhans M."/>
            <person name="Distel D."/>
            <person name="Durbin R."/>
            <person name="Earl D."/>
            <person name="Fujita M.K."/>
            <person name="Gamble T."/>
            <person name="Georges A."/>
            <person name="Gemmell N."/>
            <person name="Gilbert M.T."/>
            <person name="Graves J.M."/>
            <person name="Green R.E."/>
            <person name="Hickey G."/>
            <person name="Jarvis E.D."/>
            <person name="Johnson W."/>
            <person name="Komissarov A."/>
            <person name="Korf I."/>
            <person name="Kuhn R."/>
            <person name="Larkin D.M."/>
            <person name="Lewin H."/>
            <person name="Lopez J.V."/>
            <person name="Ma J."/>
            <person name="Marques-Bonet T."/>
            <person name="Miller W."/>
            <person name="Murphy R."/>
            <person name="Pevzner P."/>
            <person name="Shapiro B."/>
            <person name="Steiner C."/>
            <person name="Tamazian G."/>
            <person name="Venkatesh B."/>
            <person name="Wang J."/>
            <person name="Wayne R."/>
            <person name="Wiley E."/>
            <person name="Yang H."/>
            <person name="Zhang G."/>
            <person name="Haussler D."/>
            <person name="Ryder O."/>
            <person name="O'Brien S.J."/>
        </authorList>
    </citation>
    <scope>NUCLEOTIDE SEQUENCE</scope>
</reference>
<dbReference type="CTD" id="2980"/>
<evidence type="ECO:0000256" key="7">
    <source>
        <dbReference type="ARBA" id="ARBA00041143"/>
    </source>
</evidence>
<dbReference type="GeneID" id="117027513"/>
<reference evidence="12" key="5">
    <citation type="submission" date="2025-05" db="UniProtKB">
        <authorList>
            <consortium name="Ensembl"/>
        </authorList>
    </citation>
    <scope>IDENTIFICATION</scope>
</reference>
<dbReference type="InterPro" id="IPR036382">
    <property type="entry name" value="Guanylin_sf"/>
</dbReference>
<comment type="subcellular location">
    <subcellularLocation>
        <location evidence="1">Secreted</location>
    </subcellularLocation>
</comment>
<name>A0A671E537_RHIFE</name>
<keyword evidence="5 9" id="KW-1015">Disulfide bond</keyword>
<organism evidence="12 13">
    <name type="scientific">Rhinolophus ferrumequinum</name>
    <name type="common">Greater horseshoe bat</name>
    <dbReference type="NCBI Taxonomy" id="59479"/>
    <lineage>
        <taxon>Eukaryota</taxon>
        <taxon>Metazoa</taxon>
        <taxon>Chordata</taxon>
        <taxon>Craniata</taxon>
        <taxon>Vertebrata</taxon>
        <taxon>Euteleostomi</taxon>
        <taxon>Mammalia</taxon>
        <taxon>Eutheria</taxon>
        <taxon>Laurasiatheria</taxon>
        <taxon>Chiroptera</taxon>
        <taxon>Yinpterochiroptera</taxon>
        <taxon>Rhinolophoidea</taxon>
        <taxon>Rhinolophidae</taxon>
        <taxon>Rhinolophinae</taxon>
        <taxon>Rhinolophus</taxon>
    </lineage>
</organism>
<evidence type="ECO:0000313" key="12">
    <source>
        <dbReference type="Ensembl" id="ENSRFEP00010008140.1"/>
    </source>
</evidence>
<evidence type="ECO:0000256" key="8">
    <source>
        <dbReference type="ARBA" id="ARBA00042142"/>
    </source>
</evidence>
<comment type="function">
    <text evidence="6">Endogenous activator of intestinal guanylate cyclase. It stimulates this enzyme through the same receptor binding region as the heat-stable enterotoxins.</text>
</comment>
<dbReference type="OrthoDB" id="9926421at2759"/>
<dbReference type="AlphaFoldDB" id="A0A671E537"/>
<evidence type="ECO:0000313" key="13">
    <source>
        <dbReference type="Proteomes" id="UP000472240"/>
    </source>
</evidence>
<feature type="chain" id="PRO_5044625469" description="Guanylin" evidence="10">
    <location>
        <begin position="22"/>
        <end position="111"/>
    </location>
</feature>
<keyword evidence="3" id="KW-0964">Secreted</keyword>
<dbReference type="RefSeq" id="XP_032971253.1">
    <property type="nucleotide sequence ID" value="XM_033115362.1"/>
</dbReference>
<gene>
    <name evidence="12" type="primary">GUCA2A</name>
    <name evidence="11" type="ORF">mRhiFer1_006126</name>
</gene>
<evidence type="ECO:0000256" key="10">
    <source>
        <dbReference type="SAM" id="SignalP"/>
    </source>
</evidence>
<feature type="disulfide bond" evidence="9">
    <location>
        <begin position="100"/>
        <end position="108"/>
    </location>
</feature>
<dbReference type="GO" id="GO:0005576">
    <property type="term" value="C:extracellular region"/>
    <property type="evidence" value="ECO:0007669"/>
    <property type="project" value="UniProtKB-SubCell"/>
</dbReference>
<dbReference type="SUPFAM" id="SSF89890">
    <property type="entry name" value="Proguanylin"/>
    <property type="match status" value="1"/>
</dbReference>
<dbReference type="GO" id="GO:0030250">
    <property type="term" value="F:guanylate cyclase activator activity"/>
    <property type="evidence" value="ECO:0007669"/>
    <property type="project" value="InterPro"/>
</dbReference>
<evidence type="ECO:0000256" key="2">
    <source>
        <dbReference type="ARBA" id="ARBA00009883"/>
    </source>
</evidence>
<evidence type="ECO:0000256" key="3">
    <source>
        <dbReference type="ARBA" id="ARBA00022525"/>
    </source>
</evidence>
<dbReference type="Proteomes" id="UP000472240">
    <property type="component" value="Chromosome 9"/>
</dbReference>
<evidence type="ECO:0000256" key="1">
    <source>
        <dbReference type="ARBA" id="ARBA00004613"/>
    </source>
</evidence>
<protein>
    <recommendedName>
        <fullName evidence="7">Guanylin</fullName>
    </recommendedName>
    <alternativeName>
        <fullName evidence="8">Guanylate cyclase activator 2A</fullName>
    </alternativeName>
</protein>
<dbReference type="EMBL" id="JACAGC010000009">
    <property type="protein sequence ID" value="KAF6344639.1"/>
    <property type="molecule type" value="Genomic_DNA"/>
</dbReference>